<evidence type="ECO:0000313" key="2">
    <source>
        <dbReference type="EMBL" id="MCY1136607.1"/>
    </source>
</evidence>
<gene>
    <name evidence="2" type="ORF">OWR29_01255</name>
</gene>
<keyword evidence="1" id="KW-0732">Signal</keyword>
<dbReference type="RefSeq" id="WP_267560367.1">
    <property type="nucleotide sequence ID" value="NZ_JAPNTZ010000001.1"/>
</dbReference>
<sequence>MVRKTVGRVLVMVLVAAAGLLVSTQAAQAFTRSEFCEREGLSISYFADNKTYLGRATFHWYAGYHTIDIYDAEPRDGAVMSARVDFGGGDVREFYTFARIDEDVYKWRAVWNGYASRWYPEDNCYPQD</sequence>
<evidence type="ECO:0000313" key="3">
    <source>
        <dbReference type="Proteomes" id="UP001151002"/>
    </source>
</evidence>
<evidence type="ECO:0000256" key="1">
    <source>
        <dbReference type="SAM" id="SignalP"/>
    </source>
</evidence>
<organism evidence="2 3">
    <name type="scientific">Paractinoplanes pyxinae</name>
    <dbReference type="NCBI Taxonomy" id="2997416"/>
    <lineage>
        <taxon>Bacteria</taxon>
        <taxon>Bacillati</taxon>
        <taxon>Actinomycetota</taxon>
        <taxon>Actinomycetes</taxon>
        <taxon>Micromonosporales</taxon>
        <taxon>Micromonosporaceae</taxon>
        <taxon>Paractinoplanes</taxon>
    </lineage>
</organism>
<protein>
    <recommendedName>
        <fullName evidence="4">Secreted protein</fullName>
    </recommendedName>
</protein>
<feature type="signal peptide" evidence="1">
    <location>
        <begin position="1"/>
        <end position="29"/>
    </location>
</feature>
<comment type="caution">
    <text evidence="2">The sequence shown here is derived from an EMBL/GenBank/DDBJ whole genome shotgun (WGS) entry which is preliminary data.</text>
</comment>
<name>A0ABT4AQZ5_9ACTN</name>
<proteinExistence type="predicted"/>
<dbReference type="EMBL" id="JAPNTZ010000001">
    <property type="protein sequence ID" value="MCY1136607.1"/>
    <property type="molecule type" value="Genomic_DNA"/>
</dbReference>
<keyword evidence="3" id="KW-1185">Reference proteome</keyword>
<feature type="chain" id="PRO_5045249641" description="Secreted protein" evidence="1">
    <location>
        <begin position="30"/>
        <end position="128"/>
    </location>
</feature>
<evidence type="ECO:0008006" key="4">
    <source>
        <dbReference type="Google" id="ProtNLM"/>
    </source>
</evidence>
<dbReference type="Proteomes" id="UP001151002">
    <property type="component" value="Unassembled WGS sequence"/>
</dbReference>
<accession>A0ABT4AQZ5</accession>
<reference evidence="2" key="1">
    <citation type="submission" date="2022-11" db="EMBL/GenBank/DDBJ databases">
        <authorList>
            <person name="Somphong A."/>
            <person name="Phongsopitanun W."/>
        </authorList>
    </citation>
    <scope>NUCLEOTIDE SEQUENCE</scope>
    <source>
        <strain evidence="2">Pm04-4</strain>
    </source>
</reference>